<dbReference type="InterPro" id="IPR017853">
    <property type="entry name" value="GH"/>
</dbReference>
<evidence type="ECO:0000259" key="8">
    <source>
        <dbReference type="Pfam" id="PF14509"/>
    </source>
</evidence>
<dbReference type="Pfam" id="PF14509">
    <property type="entry name" value="GH97_C"/>
    <property type="match status" value="1"/>
</dbReference>
<dbReference type="GO" id="GO:0030246">
    <property type="term" value="F:carbohydrate binding"/>
    <property type="evidence" value="ECO:0007669"/>
    <property type="project" value="InterPro"/>
</dbReference>
<keyword evidence="5" id="KW-0326">Glycosidase</keyword>
<feature type="domain" description="Glycosyl-hydrolase 97 C-terminal oligomerisation" evidence="8">
    <location>
        <begin position="551"/>
        <end position="649"/>
    </location>
</feature>
<evidence type="ECO:0000313" key="10">
    <source>
        <dbReference type="Proteomes" id="UP000594042"/>
    </source>
</evidence>
<dbReference type="RefSeq" id="WP_200755689.1">
    <property type="nucleotide sequence ID" value="NZ_AP023322.1"/>
</dbReference>
<dbReference type="Pfam" id="PF14508">
    <property type="entry name" value="GH97_N"/>
    <property type="match status" value="1"/>
</dbReference>
<dbReference type="InterPro" id="IPR014718">
    <property type="entry name" value="GH-type_carb-bd"/>
</dbReference>
<gene>
    <name evidence="9" type="ORF">Cop2CBH44_10730</name>
</gene>
<evidence type="ECO:0000256" key="2">
    <source>
        <dbReference type="ARBA" id="ARBA00011245"/>
    </source>
</evidence>
<dbReference type="InterPro" id="IPR029483">
    <property type="entry name" value="GH97_C"/>
</dbReference>
<name>A0A7G1HT79_9BACT</name>
<evidence type="ECO:0000256" key="3">
    <source>
        <dbReference type="ARBA" id="ARBA00022801"/>
    </source>
</evidence>
<comment type="subunit">
    <text evidence="2">Monomer.</text>
</comment>
<organism evidence="9 10">
    <name type="scientific">Coprobacter secundus subsp. similis</name>
    <dbReference type="NCBI Taxonomy" id="2751153"/>
    <lineage>
        <taxon>Bacteria</taxon>
        <taxon>Pseudomonadati</taxon>
        <taxon>Bacteroidota</taxon>
        <taxon>Bacteroidia</taxon>
        <taxon>Bacteroidales</taxon>
        <taxon>Barnesiellaceae</taxon>
        <taxon>Coprobacter</taxon>
    </lineage>
</organism>
<keyword evidence="3" id="KW-0378">Hydrolase</keyword>
<protein>
    <submittedName>
        <fullName evidence="9">Alpha-glucosidase</fullName>
    </submittedName>
</protein>
<dbReference type="Gene3D" id="2.60.40.1180">
    <property type="entry name" value="Golgi alpha-mannosidase II"/>
    <property type="match status" value="1"/>
</dbReference>
<sequence>MKRFVLLCVVFFLFCSVGIYGKNIELKSPDGSLGVDIQLKDKIYYSVYAGNELLLKDCSMSLDLKDEVLGRSPKLRNIRRNSVDETVKREIPMKNAEVRNHYNVLQMDMDGDYSVEFRAYDNGVAYRFITIKKGKREVLDEEYSINFPDSYLAHLSQTESFKTSCEVPYTHIKTTEYKNIDQMSYFPVLLETNNGYNILISEADLYDYPCMFIKSSGNNGFRSVFPKCPLEFGEDGDRSVKILREADYIAKTSGSRNFPWRFFVISNDVRDIVSNEMVYNLSSPCELVDYSWIKPGQVSWEWWNGATPYGPDVNFVSGYNLDTYKYFIDFAARYDIPYILMDEGWALSTQDPYTPNPQVNVHEIVRYGKEKGVGVLLWLTWLTVEKHFDLFKTFSEWGISGIKIDFMDRSDQWMVNFYERVVKAAAENHLVIDFHGAFKPAGLERRYPNLLSYEGVRGMEYMGNCIPENSLYFPFIRNAVGPMDYTPGAMISMQPESYKAERPNAASIGTRAYQLALYVVFESAIQMLADNPTLYYRNQDCTEFITSVPVTWDKTEVLDAKVGEYVVIARNKNRKWYVGAICNGKETRRELTIDFSFLKESREYRMTSFEDGINAGNQAMDYRKKESTVKSGDKIKIELARNGGWAAVLE</sequence>
<dbReference type="KEGG" id="copr:Cop2CBH44_10730"/>
<dbReference type="AlphaFoldDB" id="A0A7G1HT79"/>
<dbReference type="InterPro" id="IPR013785">
    <property type="entry name" value="Aldolase_TIM"/>
</dbReference>
<evidence type="ECO:0000313" key="9">
    <source>
        <dbReference type="EMBL" id="BCI62720.1"/>
    </source>
</evidence>
<dbReference type="EMBL" id="AP023322">
    <property type="protein sequence ID" value="BCI62720.1"/>
    <property type="molecule type" value="Genomic_DNA"/>
</dbReference>
<evidence type="ECO:0000256" key="1">
    <source>
        <dbReference type="ARBA" id="ARBA00001913"/>
    </source>
</evidence>
<dbReference type="PANTHER" id="PTHR35803:SF2">
    <property type="entry name" value="RETAINING ALPHA-GALACTOSIDASE"/>
    <property type="match status" value="1"/>
</dbReference>
<comment type="cofactor">
    <cofactor evidence="1">
        <name>Ca(2+)</name>
        <dbReference type="ChEBI" id="CHEBI:29108"/>
    </cofactor>
</comment>
<dbReference type="InterPro" id="IPR029486">
    <property type="entry name" value="GH97_N"/>
</dbReference>
<evidence type="ECO:0000259" key="7">
    <source>
        <dbReference type="Pfam" id="PF14508"/>
    </source>
</evidence>
<dbReference type="InterPro" id="IPR013780">
    <property type="entry name" value="Glyco_hydro_b"/>
</dbReference>
<evidence type="ECO:0000256" key="4">
    <source>
        <dbReference type="ARBA" id="ARBA00022837"/>
    </source>
</evidence>
<dbReference type="InterPro" id="IPR019563">
    <property type="entry name" value="GH97_catalytic"/>
</dbReference>
<feature type="domain" description="Glycosyl-hydrolase 97 catalytic" evidence="6">
    <location>
        <begin position="302"/>
        <end position="456"/>
    </location>
</feature>
<dbReference type="Proteomes" id="UP000594042">
    <property type="component" value="Chromosome"/>
</dbReference>
<proteinExistence type="predicted"/>
<dbReference type="PANTHER" id="PTHR35803">
    <property type="entry name" value="GLUCAN 1,4-ALPHA-GLUCOSIDASE SUSB-RELATED"/>
    <property type="match status" value="1"/>
</dbReference>
<feature type="domain" description="Glycosyl-hydrolase 97 N-terminal" evidence="7">
    <location>
        <begin position="26"/>
        <end position="284"/>
    </location>
</feature>
<keyword evidence="4" id="KW-0106">Calcium</keyword>
<dbReference type="InterPro" id="IPR052720">
    <property type="entry name" value="Glycosyl_hydrolase_97"/>
</dbReference>
<dbReference type="Pfam" id="PF10566">
    <property type="entry name" value="Glyco_hydro_97"/>
    <property type="match status" value="1"/>
</dbReference>
<dbReference type="SUPFAM" id="SSF51445">
    <property type="entry name" value="(Trans)glycosidases"/>
    <property type="match status" value="1"/>
</dbReference>
<dbReference type="Gene3D" id="2.70.98.10">
    <property type="match status" value="1"/>
</dbReference>
<dbReference type="GO" id="GO:0016798">
    <property type="term" value="F:hydrolase activity, acting on glycosyl bonds"/>
    <property type="evidence" value="ECO:0007669"/>
    <property type="project" value="UniProtKB-KW"/>
</dbReference>
<dbReference type="Gene3D" id="3.20.20.70">
    <property type="entry name" value="Aldolase class I"/>
    <property type="match status" value="1"/>
</dbReference>
<evidence type="ECO:0000256" key="5">
    <source>
        <dbReference type="ARBA" id="ARBA00023295"/>
    </source>
</evidence>
<reference evidence="10" key="1">
    <citation type="submission" date="2020-07" db="EMBL/GenBank/DDBJ databases">
        <title>Complete genome sequencing of Coprobacter sp. strain 2CBH44.</title>
        <authorList>
            <person name="Sakamoto M."/>
            <person name="Murakami T."/>
            <person name="Mori H."/>
        </authorList>
    </citation>
    <scope>NUCLEOTIDE SEQUENCE [LARGE SCALE GENOMIC DNA]</scope>
    <source>
        <strain evidence="10">2CBH44</strain>
    </source>
</reference>
<keyword evidence="10" id="KW-1185">Reference proteome</keyword>
<accession>A0A7G1HT79</accession>
<evidence type="ECO:0000259" key="6">
    <source>
        <dbReference type="Pfam" id="PF10566"/>
    </source>
</evidence>